<organism evidence="2 3">
    <name type="scientific">Acrocarpospora pleiomorpha</name>
    <dbReference type="NCBI Taxonomy" id="90975"/>
    <lineage>
        <taxon>Bacteria</taxon>
        <taxon>Bacillati</taxon>
        <taxon>Actinomycetota</taxon>
        <taxon>Actinomycetes</taxon>
        <taxon>Streptosporangiales</taxon>
        <taxon>Streptosporangiaceae</taxon>
        <taxon>Acrocarpospora</taxon>
    </lineage>
</organism>
<keyword evidence="1" id="KW-0812">Transmembrane</keyword>
<name>A0A5M3XT68_9ACTN</name>
<reference evidence="2 3" key="1">
    <citation type="submission" date="2019-10" db="EMBL/GenBank/DDBJ databases">
        <title>Whole genome shotgun sequence of Acrocarpospora pleiomorpha NBRC 16267.</title>
        <authorList>
            <person name="Ichikawa N."/>
            <person name="Kimura A."/>
            <person name="Kitahashi Y."/>
            <person name="Komaki H."/>
            <person name="Oguchi A."/>
        </authorList>
    </citation>
    <scope>NUCLEOTIDE SEQUENCE [LARGE SCALE GENOMIC DNA]</scope>
    <source>
        <strain evidence="2 3">NBRC 16267</strain>
    </source>
</reference>
<evidence type="ECO:0000313" key="2">
    <source>
        <dbReference type="EMBL" id="GES22473.1"/>
    </source>
</evidence>
<sequence>MRDVGKHPVFRGPFGLWYGPRVAGVSAGEWGGAAEPLGVKRRQTQRAVGRGRLWDTPVGLCSGRAASSSSRFHWRAAFWPPRRRSRPPVVESAMVIMVMWLAGWAVVCLIHSRAYTTGAMVETLAVVAAKTWLQ</sequence>
<evidence type="ECO:0000313" key="3">
    <source>
        <dbReference type="Proteomes" id="UP000377595"/>
    </source>
</evidence>
<evidence type="ECO:0000256" key="1">
    <source>
        <dbReference type="SAM" id="Phobius"/>
    </source>
</evidence>
<keyword evidence="1" id="KW-1133">Transmembrane helix</keyword>
<keyword evidence="1" id="KW-0472">Membrane</keyword>
<protein>
    <submittedName>
        <fullName evidence="2">Uncharacterized protein</fullName>
    </submittedName>
</protein>
<dbReference type="AlphaFoldDB" id="A0A5M3XT68"/>
<dbReference type="EMBL" id="BLAF01000031">
    <property type="protein sequence ID" value="GES22473.1"/>
    <property type="molecule type" value="Genomic_DNA"/>
</dbReference>
<keyword evidence="3" id="KW-1185">Reference proteome</keyword>
<gene>
    <name evidence="2" type="ORF">Aple_053700</name>
</gene>
<accession>A0A5M3XT68</accession>
<feature type="transmembrane region" description="Helical" evidence="1">
    <location>
        <begin position="92"/>
        <end position="112"/>
    </location>
</feature>
<dbReference type="Proteomes" id="UP000377595">
    <property type="component" value="Unassembled WGS sequence"/>
</dbReference>
<proteinExistence type="predicted"/>
<comment type="caution">
    <text evidence="2">The sequence shown here is derived from an EMBL/GenBank/DDBJ whole genome shotgun (WGS) entry which is preliminary data.</text>
</comment>